<dbReference type="InterPro" id="IPR027417">
    <property type="entry name" value="P-loop_NTPase"/>
</dbReference>
<dbReference type="RefSeq" id="WP_029721905.1">
    <property type="nucleotide sequence ID" value="NZ_JAJUIW010000038.1"/>
</dbReference>
<proteinExistence type="predicted"/>
<dbReference type="Proteomes" id="UP000031419">
    <property type="component" value="Unassembled WGS sequence"/>
</dbReference>
<dbReference type="SUPFAM" id="SSF52540">
    <property type="entry name" value="P-loop containing nucleoside triphosphate hydrolases"/>
    <property type="match status" value="1"/>
</dbReference>
<evidence type="ECO:0000313" key="1">
    <source>
        <dbReference type="EMBL" id="KEI43639.1"/>
    </source>
</evidence>
<comment type="caution">
    <text evidence="1">The sequence shown here is derived from an EMBL/GenBank/DDBJ whole genome shotgun (WGS) entry which is preliminary data.</text>
</comment>
<evidence type="ECO:0000313" key="2">
    <source>
        <dbReference type="Proteomes" id="UP000031419"/>
    </source>
</evidence>
<organism evidence="1 2">
    <name type="scientific">Saccharopolyspora rectivirgula</name>
    <dbReference type="NCBI Taxonomy" id="28042"/>
    <lineage>
        <taxon>Bacteria</taxon>
        <taxon>Bacillati</taxon>
        <taxon>Actinomycetota</taxon>
        <taxon>Actinomycetes</taxon>
        <taxon>Pseudonocardiales</taxon>
        <taxon>Pseudonocardiaceae</taxon>
        <taxon>Saccharopolyspora</taxon>
    </lineage>
</organism>
<dbReference type="Gene3D" id="3.40.50.300">
    <property type="entry name" value="P-loop containing nucleotide triphosphate hydrolases"/>
    <property type="match status" value="1"/>
</dbReference>
<reference evidence="1 2" key="1">
    <citation type="submission" date="2014-06" db="EMBL/GenBank/DDBJ databases">
        <title>Saccharopolyspora rectivirgula DSM-43113 Genome sequencing.</title>
        <authorList>
            <person name="Barrera C."/>
            <person name="Millon L."/>
            <person name="Rognon B."/>
            <person name="Zaugg C."/>
            <person name="Monod M."/>
        </authorList>
    </citation>
    <scope>NUCLEOTIDE SEQUENCE [LARGE SCALE GENOMIC DNA]</scope>
    <source>
        <strain evidence="1 2">DSM 43113</strain>
    </source>
</reference>
<accession>A0A073B7J9</accession>
<evidence type="ECO:0008006" key="3">
    <source>
        <dbReference type="Google" id="ProtNLM"/>
    </source>
</evidence>
<keyword evidence="2" id="KW-1185">Reference proteome</keyword>
<protein>
    <recommendedName>
        <fullName evidence="3">Uridine kinase</fullName>
    </recommendedName>
</protein>
<gene>
    <name evidence="1" type="ORF">GU90_15010</name>
</gene>
<sequence length="165" mass="18242">MKLVAVDGPSGSGKTCFAQQLLAALTGAGMRATVVPTDDFATWDEPVQWWPRLVSGVLEPLRRGRPGGYRRIEWPDGEPVLGAHVTVPVPEVLVLEGVSAARREISDRVSVAVWVEEPDPALRLERAVRRDGPRTRPHLQRWQEFERSWFAADGTRARADVVVSG</sequence>
<dbReference type="eggNOG" id="COG0572">
    <property type="taxonomic scope" value="Bacteria"/>
</dbReference>
<dbReference type="EMBL" id="JNVU01000037">
    <property type="protein sequence ID" value="KEI43639.1"/>
    <property type="molecule type" value="Genomic_DNA"/>
</dbReference>
<name>A0A073B7J9_9PSEU</name>
<dbReference type="OrthoDB" id="3237545at2"/>
<dbReference type="AlphaFoldDB" id="A0A073B7J9"/>
<dbReference type="STRING" id="28042.GU90_15010"/>